<gene>
    <name evidence="10" type="ORF">G2W53_024200</name>
</gene>
<evidence type="ECO:0000256" key="7">
    <source>
        <dbReference type="ARBA" id="ARBA00022782"/>
    </source>
</evidence>
<dbReference type="AlphaFoldDB" id="A0A834TBN5"/>
<comment type="caution">
    <text evidence="10">The sequence shown here is derived from an EMBL/GenBank/DDBJ whole genome shotgun (WGS) entry which is preliminary data.</text>
</comment>
<keyword evidence="4 9" id="KW-0964">Secreted</keyword>
<evidence type="ECO:0000256" key="9">
    <source>
        <dbReference type="RuleBase" id="RU368031"/>
    </source>
</evidence>
<organism evidence="10 11">
    <name type="scientific">Senna tora</name>
    <dbReference type="NCBI Taxonomy" id="362788"/>
    <lineage>
        <taxon>Eukaryota</taxon>
        <taxon>Viridiplantae</taxon>
        <taxon>Streptophyta</taxon>
        <taxon>Embryophyta</taxon>
        <taxon>Tracheophyta</taxon>
        <taxon>Spermatophyta</taxon>
        <taxon>Magnoliopsida</taxon>
        <taxon>eudicotyledons</taxon>
        <taxon>Gunneridae</taxon>
        <taxon>Pentapetalae</taxon>
        <taxon>rosids</taxon>
        <taxon>fabids</taxon>
        <taxon>Fabales</taxon>
        <taxon>Fabaceae</taxon>
        <taxon>Caesalpinioideae</taxon>
        <taxon>Cassia clade</taxon>
        <taxon>Senna</taxon>
    </lineage>
</organism>
<evidence type="ECO:0000256" key="2">
    <source>
        <dbReference type="ARBA" id="ARBA00010781"/>
    </source>
</evidence>
<reference evidence="10" key="1">
    <citation type="submission" date="2020-09" db="EMBL/GenBank/DDBJ databases">
        <title>Genome-Enabled Discovery of Anthraquinone Biosynthesis in Senna tora.</title>
        <authorList>
            <person name="Kang S.-H."/>
            <person name="Pandey R.P."/>
            <person name="Lee C.-M."/>
            <person name="Sim J.-S."/>
            <person name="Jeong J.-T."/>
            <person name="Choi B.-S."/>
            <person name="Jung M."/>
            <person name="Ginzburg D."/>
            <person name="Zhao K."/>
            <person name="Won S.Y."/>
            <person name="Oh T.-J."/>
            <person name="Yu Y."/>
            <person name="Kim N.-H."/>
            <person name="Lee O.R."/>
            <person name="Lee T.-H."/>
            <person name="Bashyal P."/>
            <person name="Kim T.-S."/>
            <person name="Lee W.-H."/>
            <person name="Kawkins C."/>
            <person name="Kim C.-K."/>
            <person name="Kim J.S."/>
            <person name="Ahn B.O."/>
            <person name="Rhee S.Y."/>
            <person name="Sohng J.K."/>
        </authorList>
    </citation>
    <scope>NUCLEOTIDE SEQUENCE</scope>
    <source>
        <tissue evidence="10">Leaf</tissue>
    </source>
</reference>
<evidence type="ECO:0000256" key="5">
    <source>
        <dbReference type="ARBA" id="ARBA00022641"/>
    </source>
</evidence>
<evidence type="ECO:0000256" key="1">
    <source>
        <dbReference type="ARBA" id="ARBA00004613"/>
    </source>
</evidence>
<dbReference type="GO" id="GO:0030154">
    <property type="term" value="P:cell differentiation"/>
    <property type="evidence" value="ECO:0007669"/>
    <property type="project" value="UniProtKB-UniRule"/>
</dbReference>
<evidence type="ECO:0000313" key="11">
    <source>
        <dbReference type="Proteomes" id="UP000634136"/>
    </source>
</evidence>
<keyword evidence="5 9" id="KW-0765">Sulfation</keyword>
<proteinExistence type="inferred from homology"/>
<comment type="similarity">
    <text evidence="2 9">Belongs to the phytosulfokine family.</text>
</comment>
<keyword evidence="11" id="KW-1185">Reference proteome</keyword>
<comment type="PTM">
    <text evidence="9">PSK-alpha is produced by endopeptidase digestion. PSK-beta is produced from PSK-alpha by exopeptidase digestion.</text>
</comment>
<evidence type="ECO:0000313" key="10">
    <source>
        <dbReference type="EMBL" id="KAF7818745.1"/>
    </source>
</evidence>
<sequence length="166" mass="19013">MSDDNKNNDIDEDESDEAAHLIEYPLIISLSVTSDLQTGSESSSFCSQKSHVLKTHLRMENWKWPHMVKVHNFIYFMKRMEPDVVDSLDKKRPKNPGPGIVASLATGEKVNEMAHAPISGELKSEMELLGSSDECVKDKEDEECNKRMIEEAHLDYIYTQHHKRQP</sequence>
<keyword evidence="3 9" id="KW-0217">Developmental protein</keyword>
<dbReference type="InterPro" id="IPR009438">
    <property type="entry name" value="Phytosulfokine"/>
</dbReference>
<dbReference type="EMBL" id="JAAIUW010000008">
    <property type="protein sequence ID" value="KAF7818745.1"/>
    <property type="molecule type" value="Genomic_DNA"/>
</dbReference>
<dbReference type="GO" id="GO:0008083">
    <property type="term" value="F:growth factor activity"/>
    <property type="evidence" value="ECO:0007669"/>
    <property type="project" value="UniProtKB-UniRule"/>
</dbReference>
<comment type="function">
    <text evidence="9">Promotes plant cell differentiation, organogenesis and somatic embryogenesis as well as cell proliferation.</text>
</comment>
<dbReference type="Proteomes" id="UP000634136">
    <property type="component" value="Unassembled WGS sequence"/>
</dbReference>
<dbReference type="GO" id="GO:0005576">
    <property type="term" value="C:extracellular region"/>
    <property type="evidence" value="ECO:0007669"/>
    <property type="project" value="UniProtKB-SubCell"/>
</dbReference>
<keyword evidence="6 9" id="KW-0732">Signal</keyword>
<keyword evidence="7 9" id="KW-0221">Differentiation</keyword>
<dbReference type="Pfam" id="PF06404">
    <property type="entry name" value="PSK"/>
    <property type="match status" value="1"/>
</dbReference>
<dbReference type="OrthoDB" id="1914102at2759"/>
<evidence type="ECO:0000256" key="6">
    <source>
        <dbReference type="ARBA" id="ARBA00022729"/>
    </source>
</evidence>
<evidence type="ECO:0000256" key="8">
    <source>
        <dbReference type="ARBA" id="ARBA00023030"/>
    </source>
</evidence>
<evidence type="ECO:0000256" key="3">
    <source>
        <dbReference type="ARBA" id="ARBA00022473"/>
    </source>
</evidence>
<accession>A0A834TBN5</accession>
<dbReference type="GO" id="GO:0008283">
    <property type="term" value="P:cell population proliferation"/>
    <property type="evidence" value="ECO:0007669"/>
    <property type="project" value="UniProtKB-UniRule"/>
</dbReference>
<comment type="subcellular location">
    <subcellularLocation>
        <location evidence="1 9">Secreted</location>
    </subcellularLocation>
</comment>
<protein>
    <recommendedName>
        <fullName evidence="9">Phytosulfokine</fullName>
    </recommendedName>
    <component>
        <recommendedName>
            <fullName evidence="9">Phytosulfokine-alpha</fullName>
            <shortName evidence="9">PSK-alpha</shortName>
            <shortName evidence="9">Phytosulfokine-a</shortName>
        </recommendedName>
    </component>
    <component>
        <recommendedName>
            <fullName evidence="9">Phytosulfokine-beta</fullName>
            <shortName evidence="9">PSK-beta</shortName>
            <shortName evidence="9">Phytosulfokine-b</shortName>
        </recommendedName>
    </component>
</protein>
<keyword evidence="8 9" id="KW-0339">Growth factor</keyword>
<name>A0A834TBN5_9FABA</name>
<evidence type="ECO:0000256" key="4">
    <source>
        <dbReference type="ARBA" id="ARBA00022525"/>
    </source>
</evidence>
<comment type="PTM">
    <text evidence="9">Sulfation is important for activity and for the binding to a putative membrane receptor.</text>
</comment>